<feature type="region of interest" description="Disordered" evidence="1">
    <location>
        <begin position="94"/>
        <end position="189"/>
    </location>
</feature>
<gene>
    <name evidence="2" type="ORF">FLONG3_5757</name>
</gene>
<reference evidence="2 3" key="1">
    <citation type="journal article" date="2018" name="PLoS Pathog.">
        <title>Evolution of structural diversity of trichothecenes, a family of toxins produced by plant pathogenic and entomopathogenic fungi.</title>
        <authorList>
            <person name="Proctor R.H."/>
            <person name="McCormick S.P."/>
            <person name="Kim H.S."/>
            <person name="Cardoza R.E."/>
            <person name="Stanley A.M."/>
            <person name="Lindo L."/>
            <person name="Kelly A."/>
            <person name="Brown D.W."/>
            <person name="Lee T."/>
            <person name="Vaughan M.M."/>
            <person name="Alexander N.J."/>
            <person name="Busman M."/>
            <person name="Gutierrez S."/>
        </authorList>
    </citation>
    <scope>NUCLEOTIDE SEQUENCE [LARGE SCALE GENOMIC DNA]</scope>
    <source>
        <strain evidence="2 3">NRRL 20695</strain>
    </source>
</reference>
<keyword evidence="3" id="KW-1185">Reference proteome</keyword>
<dbReference type="AlphaFoldDB" id="A0A395ST46"/>
<feature type="compositionally biased region" description="Polar residues" evidence="1">
    <location>
        <begin position="162"/>
        <end position="181"/>
    </location>
</feature>
<dbReference type="EMBL" id="PXOG01000123">
    <property type="protein sequence ID" value="RGP75367.1"/>
    <property type="molecule type" value="Genomic_DNA"/>
</dbReference>
<feature type="compositionally biased region" description="Low complexity" evidence="1">
    <location>
        <begin position="95"/>
        <end position="137"/>
    </location>
</feature>
<sequence length="223" mass="24340">MSKEAKSHYDFYALAVDDMRSVAYSIKECEAVTLGVRNSRNHGFKTIKEAKNAWSESAHLPWVVLSDEKAKKLSPLISYPKFLSIIEQRRSGQYNSTNASSSTTESQPAVASSSTRSSVTPSATASSSESSDVVQATPPTPMSSQDDRSRPTKRRRADSETPDTASEPSNTRSESTISPAPTQDGGYSDHVFRNRAEALDEVLRLLEVFGSVRIMPPSIPPPL</sequence>
<comment type="caution">
    <text evidence="2">The sequence shown here is derived from an EMBL/GenBank/DDBJ whole genome shotgun (WGS) entry which is preliminary data.</text>
</comment>
<name>A0A395ST46_9HYPO</name>
<dbReference type="Proteomes" id="UP000266234">
    <property type="component" value="Unassembled WGS sequence"/>
</dbReference>
<protein>
    <submittedName>
        <fullName evidence="2">Uncharacterized protein</fullName>
    </submittedName>
</protein>
<organism evidence="2 3">
    <name type="scientific">Fusarium longipes</name>
    <dbReference type="NCBI Taxonomy" id="694270"/>
    <lineage>
        <taxon>Eukaryota</taxon>
        <taxon>Fungi</taxon>
        <taxon>Dikarya</taxon>
        <taxon>Ascomycota</taxon>
        <taxon>Pezizomycotina</taxon>
        <taxon>Sordariomycetes</taxon>
        <taxon>Hypocreomycetidae</taxon>
        <taxon>Hypocreales</taxon>
        <taxon>Nectriaceae</taxon>
        <taxon>Fusarium</taxon>
    </lineage>
</organism>
<proteinExistence type="predicted"/>
<accession>A0A395ST46</accession>
<evidence type="ECO:0000313" key="3">
    <source>
        <dbReference type="Proteomes" id="UP000266234"/>
    </source>
</evidence>
<evidence type="ECO:0000313" key="2">
    <source>
        <dbReference type="EMBL" id="RGP75367.1"/>
    </source>
</evidence>
<evidence type="ECO:0000256" key="1">
    <source>
        <dbReference type="SAM" id="MobiDB-lite"/>
    </source>
</evidence>